<accession>A0ACC0FBW4</accession>
<reference evidence="1 2" key="1">
    <citation type="journal article" date="2022" name="Plant J.">
        <title>Chromosome-level genome of Camellia lanceoleosa provides a valuable resource for understanding genome evolution and self-incompatibility.</title>
        <authorList>
            <person name="Gong W."/>
            <person name="Xiao S."/>
            <person name="Wang L."/>
            <person name="Liao Z."/>
            <person name="Chang Y."/>
            <person name="Mo W."/>
            <person name="Hu G."/>
            <person name="Li W."/>
            <person name="Zhao G."/>
            <person name="Zhu H."/>
            <person name="Hu X."/>
            <person name="Ji K."/>
            <person name="Xiang X."/>
            <person name="Song Q."/>
            <person name="Yuan D."/>
            <person name="Jin S."/>
            <person name="Zhang L."/>
        </authorList>
    </citation>
    <scope>NUCLEOTIDE SEQUENCE [LARGE SCALE GENOMIC DNA]</scope>
    <source>
        <strain evidence="1">SQ_2022a</strain>
    </source>
</reference>
<name>A0ACC0FBW4_9ERIC</name>
<keyword evidence="1" id="KW-0808">Transferase</keyword>
<evidence type="ECO:0000313" key="2">
    <source>
        <dbReference type="Proteomes" id="UP001060215"/>
    </source>
</evidence>
<protein>
    <submittedName>
        <fullName evidence="1">Mitogen-activated protein kinase kinase kinase 2</fullName>
    </submittedName>
</protein>
<proteinExistence type="predicted"/>
<keyword evidence="1" id="KW-0418">Kinase</keyword>
<dbReference type="Proteomes" id="UP001060215">
    <property type="component" value="Chromosome 15"/>
</dbReference>
<evidence type="ECO:0000313" key="1">
    <source>
        <dbReference type="EMBL" id="KAI7986278.1"/>
    </source>
</evidence>
<sequence length="162" mass="17931">MTMSKSCKLRGSLGYSSPKTVIDKGLQQESPSDVWALGMIVFEMLTGKSVWEGKQDSEVEDIFSEIGKGHGLLKLSNQSEVSEKAMDFLKSCFAGKAMDRLTTQMLLNHPFVAGLGEDSEDDEEELSVEDFEENNCSPSSSLSLSDYQSDDWNLRGQETKGR</sequence>
<dbReference type="EMBL" id="CM045772">
    <property type="protein sequence ID" value="KAI7986278.1"/>
    <property type="molecule type" value="Genomic_DNA"/>
</dbReference>
<keyword evidence="2" id="KW-1185">Reference proteome</keyword>
<gene>
    <name evidence="1" type="ORF">LOK49_LG14G01677</name>
</gene>
<organism evidence="1 2">
    <name type="scientific">Camellia lanceoleosa</name>
    <dbReference type="NCBI Taxonomy" id="1840588"/>
    <lineage>
        <taxon>Eukaryota</taxon>
        <taxon>Viridiplantae</taxon>
        <taxon>Streptophyta</taxon>
        <taxon>Embryophyta</taxon>
        <taxon>Tracheophyta</taxon>
        <taxon>Spermatophyta</taxon>
        <taxon>Magnoliopsida</taxon>
        <taxon>eudicotyledons</taxon>
        <taxon>Gunneridae</taxon>
        <taxon>Pentapetalae</taxon>
        <taxon>asterids</taxon>
        <taxon>Ericales</taxon>
        <taxon>Theaceae</taxon>
        <taxon>Camellia</taxon>
    </lineage>
</organism>
<comment type="caution">
    <text evidence="1">The sequence shown here is derived from an EMBL/GenBank/DDBJ whole genome shotgun (WGS) entry which is preliminary data.</text>
</comment>